<evidence type="ECO:0000256" key="3">
    <source>
        <dbReference type="SAM" id="SignalP"/>
    </source>
</evidence>
<dbReference type="InterPro" id="IPR045108">
    <property type="entry name" value="TXNDC17-like"/>
</dbReference>
<feature type="domain" description="Thioredoxin" evidence="4">
    <location>
        <begin position="40"/>
        <end position="160"/>
    </location>
</feature>
<proteinExistence type="inferred from homology"/>
<dbReference type="GO" id="GO:0005829">
    <property type="term" value="C:cytosol"/>
    <property type="evidence" value="ECO:0007669"/>
    <property type="project" value="TreeGrafter"/>
</dbReference>
<dbReference type="Gene3D" id="3.40.30.10">
    <property type="entry name" value="Glutaredoxin"/>
    <property type="match status" value="1"/>
</dbReference>
<organism evidence="5 8">
    <name type="scientific">Parascaris univalens</name>
    <name type="common">Nematode worm</name>
    <dbReference type="NCBI Taxonomy" id="6257"/>
    <lineage>
        <taxon>Eukaryota</taxon>
        <taxon>Metazoa</taxon>
        <taxon>Ecdysozoa</taxon>
        <taxon>Nematoda</taxon>
        <taxon>Chromadorea</taxon>
        <taxon>Rhabditida</taxon>
        <taxon>Spirurina</taxon>
        <taxon>Ascaridomorpha</taxon>
        <taxon>Ascaridoidea</taxon>
        <taxon>Ascarididae</taxon>
        <taxon>Parascaris</taxon>
    </lineage>
</organism>
<keyword evidence="5" id="KW-1185">Reference proteome</keyword>
<evidence type="ECO:0000313" key="7">
    <source>
        <dbReference type="WBParaSite" id="PgR044_g046_t02"/>
    </source>
</evidence>
<sequence>MTTALCSSMSLLFCCYLITRNEIDVFHVGALQMVFEKVAVEGYEALKKAIEGSRARTVILFTGSKDSGKSWCPDCIAAEPVIARVIGELSSSNFANEHDIRFIECSVGSREYWKNAKNPFRTDDHFKLSCIPTLIEYGVKGKKLSEVQLTNETLVKELLMDDE</sequence>
<evidence type="ECO:0000313" key="5">
    <source>
        <dbReference type="Proteomes" id="UP000887569"/>
    </source>
</evidence>
<evidence type="ECO:0000259" key="4">
    <source>
        <dbReference type="Pfam" id="PF06110"/>
    </source>
</evidence>
<evidence type="ECO:0000313" key="6">
    <source>
        <dbReference type="WBParaSite" id="PgR044_g046_t01"/>
    </source>
</evidence>
<evidence type="ECO:0000256" key="1">
    <source>
        <dbReference type="ARBA" id="ARBA00008987"/>
    </source>
</evidence>
<comment type="similarity">
    <text evidence="1">Belongs to the thioredoxin family.</text>
</comment>
<evidence type="ECO:0000256" key="2">
    <source>
        <dbReference type="ARBA" id="ARBA00016949"/>
    </source>
</evidence>
<name>A0A915BKF2_PARUN</name>
<dbReference type="InterPro" id="IPR010357">
    <property type="entry name" value="TXNDC17_dom"/>
</dbReference>
<protein>
    <recommendedName>
        <fullName evidence="2">Thioredoxin domain-containing protein 17</fullName>
    </recommendedName>
</protein>
<accession>A0A915BKF2</accession>
<dbReference type="WBParaSite" id="PgR044_g046_t03">
    <property type="protein sequence ID" value="PgR044_g046_t03"/>
    <property type="gene ID" value="PgR044_g046"/>
</dbReference>
<evidence type="ECO:0000313" key="8">
    <source>
        <dbReference type="WBParaSite" id="PgR044_g046_t03"/>
    </source>
</evidence>
<feature type="chain" id="PRO_5041150437" description="Thioredoxin domain-containing protein 17" evidence="3">
    <location>
        <begin position="21"/>
        <end position="163"/>
    </location>
</feature>
<dbReference type="WBParaSite" id="PgR044_g046_t04">
    <property type="protein sequence ID" value="PgR044_g046_t04"/>
    <property type="gene ID" value="PgR044_g046"/>
</dbReference>
<dbReference type="AlphaFoldDB" id="A0A915BKF2"/>
<dbReference type="PANTHER" id="PTHR12452">
    <property type="entry name" value="42-9-9 PROTEIN-RELATED"/>
    <property type="match status" value="1"/>
</dbReference>
<feature type="signal peptide" evidence="3">
    <location>
        <begin position="1"/>
        <end position="20"/>
    </location>
</feature>
<dbReference type="WBParaSite" id="PgR044_g046_t01">
    <property type="protein sequence ID" value="PgR044_g046_t01"/>
    <property type="gene ID" value="PgR044_g046"/>
</dbReference>
<dbReference type="WBParaSite" id="PgR044_g046_t02">
    <property type="protein sequence ID" value="PgR044_g046_t02"/>
    <property type="gene ID" value="PgR044_g046"/>
</dbReference>
<dbReference type="InterPro" id="IPR036249">
    <property type="entry name" value="Thioredoxin-like_sf"/>
</dbReference>
<dbReference type="Pfam" id="PF06110">
    <property type="entry name" value="TXD17-like_Trx"/>
    <property type="match status" value="1"/>
</dbReference>
<dbReference type="GO" id="GO:0047134">
    <property type="term" value="F:protein-disulfide reductase [NAD(P)H] activity"/>
    <property type="evidence" value="ECO:0007669"/>
    <property type="project" value="InterPro"/>
</dbReference>
<dbReference type="Proteomes" id="UP000887569">
    <property type="component" value="Unplaced"/>
</dbReference>
<dbReference type="PANTHER" id="PTHR12452:SF0">
    <property type="entry name" value="THIOREDOXIN DOMAIN-CONTAINING PROTEIN 17"/>
    <property type="match status" value="1"/>
</dbReference>
<reference evidence="6 7" key="1">
    <citation type="submission" date="2022-11" db="UniProtKB">
        <authorList>
            <consortium name="WormBaseParasite"/>
        </authorList>
    </citation>
    <scope>IDENTIFICATION</scope>
</reference>
<dbReference type="WBParaSite" id="PgR044_g046_t05">
    <property type="protein sequence ID" value="PgR044_g046_t05"/>
    <property type="gene ID" value="PgR044_g046"/>
</dbReference>
<keyword evidence="3" id="KW-0732">Signal</keyword>
<dbReference type="SUPFAM" id="SSF52833">
    <property type="entry name" value="Thioredoxin-like"/>
    <property type="match status" value="1"/>
</dbReference>